<dbReference type="EMBL" id="PQFF01000182">
    <property type="protein sequence ID" value="RHZ76674.1"/>
    <property type="molecule type" value="Genomic_DNA"/>
</dbReference>
<feature type="region of interest" description="Disordered" evidence="3">
    <location>
        <begin position="1"/>
        <end position="38"/>
    </location>
</feature>
<feature type="compositionally biased region" description="Polar residues" evidence="3">
    <location>
        <begin position="90"/>
        <end position="113"/>
    </location>
</feature>
<protein>
    <recommendedName>
        <fullName evidence="4">RanBD1 domain-containing protein</fullName>
    </recommendedName>
</protein>
<organism evidence="5 6">
    <name type="scientific">Diversispora epigaea</name>
    <dbReference type="NCBI Taxonomy" id="1348612"/>
    <lineage>
        <taxon>Eukaryota</taxon>
        <taxon>Fungi</taxon>
        <taxon>Fungi incertae sedis</taxon>
        <taxon>Mucoromycota</taxon>
        <taxon>Glomeromycotina</taxon>
        <taxon>Glomeromycetes</taxon>
        <taxon>Diversisporales</taxon>
        <taxon>Diversisporaceae</taxon>
        <taxon>Diversispora</taxon>
    </lineage>
</organism>
<keyword evidence="2" id="KW-0539">Nucleus</keyword>
<feature type="region of interest" description="Disordered" evidence="3">
    <location>
        <begin position="285"/>
        <end position="311"/>
    </location>
</feature>
<feature type="compositionally biased region" description="Basic and acidic residues" evidence="3">
    <location>
        <begin position="429"/>
        <end position="444"/>
    </location>
</feature>
<evidence type="ECO:0000256" key="1">
    <source>
        <dbReference type="ARBA" id="ARBA00004123"/>
    </source>
</evidence>
<reference evidence="5 6" key="1">
    <citation type="submission" date="2018-08" db="EMBL/GenBank/DDBJ databases">
        <title>Genome and evolution of the arbuscular mycorrhizal fungus Diversispora epigaea (formerly Glomus versiforme) and its bacterial endosymbionts.</title>
        <authorList>
            <person name="Sun X."/>
            <person name="Fei Z."/>
            <person name="Harrison M."/>
        </authorList>
    </citation>
    <scope>NUCLEOTIDE SEQUENCE [LARGE SCALE GENOMIC DNA]</scope>
    <source>
        <strain evidence="5 6">IT104</strain>
    </source>
</reference>
<comment type="caution">
    <text evidence="5">The sequence shown here is derived from an EMBL/GenBank/DDBJ whole genome shotgun (WGS) entry which is preliminary data.</text>
</comment>
<dbReference type="AlphaFoldDB" id="A0A397IU78"/>
<evidence type="ECO:0000259" key="4">
    <source>
        <dbReference type="PROSITE" id="PS50196"/>
    </source>
</evidence>
<name>A0A397IU78_9GLOM</name>
<dbReference type="InterPro" id="IPR000156">
    <property type="entry name" value="Ran_bind_dom"/>
</dbReference>
<feature type="region of interest" description="Disordered" evidence="3">
    <location>
        <begin position="88"/>
        <end position="113"/>
    </location>
</feature>
<evidence type="ECO:0000256" key="3">
    <source>
        <dbReference type="SAM" id="MobiDB-lite"/>
    </source>
</evidence>
<dbReference type="Gene3D" id="2.30.29.30">
    <property type="entry name" value="Pleckstrin-homology domain (PH domain)/Phosphotyrosine-binding domain (PTB)"/>
    <property type="match status" value="1"/>
</dbReference>
<feature type="domain" description="RanBD1" evidence="4">
    <location>
        <begin position="446"/>
        <end position="560"/>
    </location>
</feature>
<feature type="compositionally biased region" description="Polar residues" evidence="3">
    <location>
        <begin position="371"/>
        <end position="393"/>
    </location>
</feature>
<evidence type="ECO:0000256" key="2">
    <source>
        <dbReference type="ARBA" id="ARBA00023242"/>
    </source>
</evidence>
<evidence type="ECO:0000313" key="5">
    <source>
        <dbReference type="EMBL" id="RHZ76674.1"/>
    </source>
</evidence>
<dbReference type="GO" id="GO:0005634">
    <property type="term" value="C:nucleus"/>
    <property type="evidence" value="ECO:0007669"/>
    <property type="project" value="UniProtKB-SubCell"/>
</dbReference>
<accession>A0A397IU78</accession>
<dbReference type="InterPro" id="IPR011993">
    <property type="entry name" value="PH-like_dom_sf"/>
</dbReference>
<comment type="subcellular location">
    <subcellularLocation>
        <location evidence="1">Nucleus</location>
    </subcellularLocation>
</comment>
<evidence type="ECO:0000313" key="6">
    <source>
        <dbReference type="Proteomes" id="UP000266861"/>
    </source>
</evidence>
<sequence length="610" mass="66614">MNKPTETDNAGPSNSNGTNVNTTNNQSTLTLRRGRNKGNINVMSKAPANSNSEINNAGAANSIGTNVNTTNTQPIITLRKGRNKGKINVASKTPTNFNSEINNGSNEDTTNTPTITLRRGRSKGKINATSEAPTKINSKINKAADSIGINEDTKNTQSTITLRRVRSKGKINVTSEAPTNINSKINKAAVSIGINENTANDQPTITLRRGRSKGKINVTSKAPTNINSETNKAADSIGIDEDTMTLRRGRSKGKINVTNEIPTNFNSEVLSTEITANFSAGHRVKRNFSDSDSDNEKKTKTSGSKKARGITNTITEQLSAERNAASNEESSVVKGKEKVVDISENTALRKRKADENENDLAIDEGKKKAATSENGSSATDVSNKRSSGLSTLPLTKGVFGSGTKYARNPLMGSFTSKWSSPIISIFDEQPSRNNEDDGNNKSDESNVEEVVPFGKRMQTLPQELEGNNNNNNNNDDDDDNNTSFMLIYLVITGEENEITQHSIRAKLYCMVEQTWKERGFGTLKLNYSRNEEKSPRLVMRADNVLKVILNVALFHGMHVERSQEKFIRLFAFEGKGDSLVHLAIKLSNSNEADNLYEAINNAILRAKDHA</sequence>
<dbReference type="OrthoDB" id="185618at2759"/>
<dbReference type="STRING" id="1348612.A0A397IU78"/>
<gene>
    <name evidence="5" type="ORF">Glove_194g178</name>
</gene>
<feature type="region of interest" description="Disordered" evidence="3">
    <location>
        <begin position="350"/>
        <end position="406"/>
    </location>
</feature>
<feature type="compositionally biased region" description="Low complexity" evidence="3">
    <location>
        <begin position="13"/>
        <end position="30"/>
    </location>
</feature>
<dbReference type="Pfam" id="PF00638">
    <property type="entry name" value="Ran_BP1"/>
    <property type="match status" value="1"/>
</dbReference>
<dbReference type="InterPro" id="IPR045255">
    <property type="entry name" value="RanBP1-like"/>
</dbReference>
<proteinExistence type="predicted"/>
<dbReference type="PANTHER" id="PTHR23138">
    <property type="entry name" value="RAN BINDING PROTEIN"/>
    <property type="match status" value="1"/>
</dbReference>
<dbReference type="Proteomes" id="UP000266861">
    <property type="component" value="Unassembled WGS sequence"/>
</dbReference>
<dbReference type="PROSITE" id="PS50196">
    <property type="entry name" value="RANBD1"/>
    <property type="match status" value="1"/>
</dbReference>
<dbReference type="PANTHER" id="PTHR23138:SF142">
    <property type="entry name" value="RAN-BINDING PROTEIN 3B-RELATED"/>
    <property type="match status" value="1"/>
</dbReference>
<keyword evidence="6" id="KW-1185">Reference proteome</keyword>
<dbReference type="SMART" id="SM00160">
    <property type="entry name" value="RanBD"/>
    <property type="match status" value="1"/>
</dbReference>
<dbReference type="SUPFAM" id="SSF50729">
    <property type="entry name" value="PH domain-like"/>
    <property type="match status" value="1"/>
</dbReference>
<feature type="region of interest" description="Disordered" evidence="3">
    <location>
        <begin position="427"/>
        <end position="452"/>
    </location>
</feature>